<name>A0A918TZ35_STRCJ</name>
<proteinExistence type="predicted"/>
<dbReference type="AlphaFoldDB" id="A0A918TZ35"/>
<gene>
    <name evidence="1" type="ORF">GCM10010507_58910</name>
</gene>
<organism evidence="1 2">
    <name type="scientific">Streptomyces cinnamoneus</name>
    <name type="common">Streptoverticillium cinnamoneum</name>
    <dbReference type="NCBI Taxonomy" id="53446"/>
    <lineage>
        <taxon>Bacteria</taxon>
        <taxon>Bacillati</taxon>
        <taxon>Actinomycetota</taxon>
        <taxon>Actinomycetes</taxon>
        <taxon>Kitasatosporales</taxon>
        <taxon>Streptomycetaceae</taxon>
        <taxon>Streptomyces</taxon>
        <taxon>Streptomyces cinnamoneus group</taxon>
    </lineage>
</organism>
<comment type="caution">
    <text evidence="1">The sequence shown here is derived from an EMBL/GenBank/DDBJ whole genome shotgun (WGS) entry which is preliminary data.</text>
</comment>
<evidence type="ECO:0000313" key="1">
    <source>
        <dbReference type="EMBL" id="GHC72054.1"/>
    </source>
</evidence>
<reference evidence="1" key="1">
    <citation type="journal article" date="2014" name="Int. J. Syst. Evol. Microbiol.">
        <title>Complete genome sequence of Corynebacterium casei LMG S-19264T (=DSM 44701T), isolated from a smear-ripened cheese.</title>
        <authorList>
            <consortium name="US DOE Joint Genome Institute (JGI-PGF)"/>
            <person name="Walter F."/>
            <person name="Albersmeier A."/>
            <person name="Kalinowski J."/>
            <person name="Ruckert C."/>
        </authorList>
    </citation>
    <scope>NUCLEOTIDE SEQUENCE</scope>
    <source>
        <strain evidence="1">JCM 4633</strain>
    </source>
</reference>
<dbReference type="Proteomes" id="UP000646244">
    <property type="component" value="Unassembled WGS sequence"/>
</dbReference>
<accession>A0A918TZ35</accession>
<dbReference type="EMBL" id="BMVB01000035">
    <property type="protein sequence ID" value="GHC72054.1"/>
    <property type="molecule type" value="Genomic_DNA"/>
</dbReference>
<sequence>MCPMAACEVCGNDYDMAFEVRAAGAVHVFDSFECAAHKLAPICDNCGCRILGHGHETDGMFFCGAHCARVKGYTNLVDHS</sequence>
<protein>
    <recommendedName>
        <fullName evidence="3">Prokaryotic metallothionein</fullName>
    </recommendedName>
</protein>
<evidence type="ECO:0000313" key="2">
    <source>
        <dbReference type="Proteomes" id="UP000646244"/>
    </source>
</evidence>
<reference evidence="1" key="2">
    <citation type="submission" date="2020-09" db="EMBL/GenBank/DDBJ databases">
        <authorList>
            <person name="Sun Q."/>
            <person name="Ohkuma M."/>
        </authorList>
    </citation>
    <scope>NUCLEOTIDE SEQUENCE</scope>
    <source>
        <strain evidence="1">JCM 4633</strain>
    </source>
</reference>
<evidence type="ECO:0008006" key="3">
    <source>
        <dbReference type="Google" id="ProtNLM"/>
    </source>
</evidence>